<dbReference type="GO" id="GO:0006777">
    <property type="term" value="P:Mo-molybdopterin cofactor biosynthetic process"/>
    <property type="evidence" value="ECO:0007669"/>
    <property type="project" value="InterPro"/>
</dbReference>
<protein>
    <submittedName>
        <fullName evidence="1">Molybdopterin synthase catalytic subunit</fullName>
        <ecNumber evidence="1">2.8.1.12</ecNumber>
    </submittedName>
</protein>
<keyword evidence="1" id="KW-0808">Transferase</keyword>
<sequence>MSAVKRAAVVDEPLDAASHSALVEGPGLGAVVTFCGVVRNHDQDRHVVRLDYEAHPTAETVLRRLVEDCLTRHPADAVAVSHRYGSLTVGDPAFVVAVSSAHRREAFDCAEAIVEVVKTELPMWKHQTFGDGTSEWVASA</sequence>
<organism evidence="1 2">
    <name type="scientific">Spelaeicoccus albus</name>
    <dbReference type="NCBI Taxonomy" id="1280376"/>
    <lineage>
        <taxon>Bacteria</taxon>
        <taxon>Bacillati</taxon>
        <taxon>Actinomycetota</taxon>
        <taxon>Actinomycetes</taxon>
        <taxon>Micrococcales</taxon>
        <taxon>Brevibacteriaceae</taxon>
        <taxon>Spelaeicoccus</taxon>
    </lineage>
</organism>
<dbReference type="CDD" id="cd00756">
    <property type="entry name" value="MoaE"/>
    <property type="match status" value="1"/>
</dbReference>
<dbReference type="InterPro" id="IPR036563">
    <property type="entry name" value="MoaE_sf"/>
</dbReference>
<gene>
    <name evidence="1" type="ORF">BJY26_000241</name>
</gene>
<name>A0A7Z0D1E1_9MICO</name>
<dbReference type="EC" id="2.8.1.12" evidence="1"/>
<comment type="caution">
    <text evidence="1">The sequence shown here is derived from an EMBL/GenBank/DDBJ whole genome shotgun (WGS) entry which is preliminary data.</text>
</comment>
<dbReference type="PANTHER" id="PTHR23404">
    <property type="entry name" value="MOLYBDOPTERIN SYNTHASE RELATED"/>
    <property type="match status" value="1"/>
</dbReference>
<accession>A0A7Z0D1E1</accession>
<keyword evidence="2" id="KW-1185">Reference proteome</keyword>
<dbReference type="InterPro" id="IPR003448">
    <property type="entry name" value="Mopterin_biosynth_MoaE"/>
</dbReference>
<dbReference type="Pfam" id="PF02391">
    <property type="entry name" value="MoaE"/>
    <property type="match status" value="1"/>
</dbReference>
<dbReference type="Gene3D" id="3.90.1170.40">
    <property type="entry name" value="Molybdopterin biosynthesis MoaE subunit"/>
    <property type="match status" value="1"/>
</dbReference>
<dbReference type="RefSeq" id="WP_179424975.1">
    <property type="nucleotide sequence ID" value="NZ_JACBZP010000001.1"/>
</dbReference>
<dbReference type="Proteomes" id="UP000539111">
    <property type="component" value="Unassembled WGS sequence"/>
</dbReference>
<dbReference type="SUPFAM" id="SSF54690">
    <property type="entry name" value="Molybdopterin synthase subunit MoaE"/>
    <property type="match status" value="1"/>
</dbReference>
<dbReference type="AlphaFoldDB" id="A0A7Z0D1E1"/>
<dbReference type="GO" id="GO:0030366">
    <property type="term" value="F:molybdopterin synthase activity"/>
    <property type="evidence" value="ECO:0007669"/>
    <property type="project" value="UniProtKB-EC"/>
</dbReference>
<reference evidence="1 2" key="1">
    <citation type="submission" date="2020-07" db="EMBL/GenBank/DDBJ databases">
        <title>Sequencing the genomes of 1000 actinobacteria strains.</title>
        <authorList>
            <person name="Klenk H.-P."/>
        </authorList>
    </citation>
    <scope>NUCLEOTIDE SEQUENCE [LARGE SCALE GENOMIC DNA]</scope>
    <source>
        <strain evidence="1 2">DSM 26341</strain>
    </source>
</reference>
<proteinExistence type="predicted"/>
<evidence type="ECO:0000313" key="1">
    <source>
        <dbReference type="EMBL" id="NYI65935.1"/>
    </source>
</evidence>
<evidence type="ECO:0000313" key="2">
    <source>
        <dbReference type="Proteomes" id="UP000539111"/>
    </source>
</evidence>
<dbReference type="EMBL" id="JACBZP010000001">
    <property type="protein sequence ID" value="NYI65935.1"/>
    <property type="molecule type" value="Genomic_DNA"/>
</dbReference>